<dbReference type="GeneID" id="95360375"/>
<dbReference type="Proteomes" id="UP000017052">
    <property type="component" value="Unassembled WGS sequence"/>
</dbReference>
<dbReference type="EMBL" id="ACVN02000214">
    <property type="protein sequence ID" value="ERK54500.1"/>
    <property type="molecule type" value="Genomic_DNA"/>
</dbReference>
<dbReference type="PANTHER" id="PTHR42839:SF2">
    <property type="entry name" value="ISOCHORISMATE SYNTHASE ENTC"/>
    <property type="match status" value="1"/>
</dbReference>
<proteinExistence type="predicted"/>
<dbReference type="InterPro" id="IPR015890">
    <property type="entry name" value="Chorismate_C"/>
</dbReference>
<reference evidence="3" key="1">
    <citation type="submission" date="2013-08" db="EMBL/GenBank/DDBJ databases">
        <authorList>
            <person name="Durkin A.S."/>
            <person name="Haft D.R."/>
            <person name="McCorrison J."/>
            <person name="Torralba M."/>
            <person name="Gillis M."/>
            <person name="Haft D.H."/>
            <person name="Methe B."/>
            <person name="Sutton G."/>
            <person name="Nelson K.E."/>
        </authorList>
    </citation>
    <scope>NUCLEOTIDE SEQUENCE [LARGE SCALE GENOMIC DNA]</scope>
    <source>
        <strain evidence="3">F0233</strain>
    </source>
</reference>
<evidence type="ECO:0000259" key="2">
    <source>
        <dbReference type="Pfam" id="PF00425"/>
    </source>
</evidence>
<dbReference type="OrthoDB" id="9806579at2"/>
<name>U2PVJ1_9ACTN</name>
<dbReference type="GO" id="GO:0008909">
    <property type="term" value="F:isochorismate synthase activity"/>
    <property type="evidence" value="ECO:0007669"/>
    <property type="project" value="TreeGrafter"/>
</dbReference>
<sequence length="417" mass="45080">MIINPGSTRMRASTAAIADPGRLTDFLDDSGAAFLKGRDGFIALGEMARLDDVTMATADQWWREFSARIENETEMPEAFGTGPIAYGSFVYDPARSGQCSCLVVPEVVVGRREGRCWVTRLGYDSVDPVLPERRTAPPPPLGLSFGPGEETGHEETSQEWIDRFNRIRGLIDEGRADRIVLLRQLTARAEGRLDPRWVLRQWRMNYGGSWTYLVGGLVGATPEVMVRRSGGLNVSRILAGSVQPLGGPDEAARIARLLSDGDRLRQHRRAVDAAAEGLRPFMRGMHVPEQPFALALPDGLNLATDICGAASPGHSALALAAALHPLASVTGSPVEAAREIIRTEGTTDRGRFGAPVGWIDAQGDGEWFAALRPCQIEDDGVVRLYASATASASTSAHDKLVSTQVKLDQMRGLLTGR</sequence>
<comment type="caution">
    <text evidence="3">The sequence shown here is derived from an EMBL/GenBank/DDBJ whole genome shotgun (WGS) entry which is preliminary data.</text>
</comment>
<dbReference type="GO" id="GO:0009697">
    <property type="term" value="P:salicylic acid biosynthetic process"/>
    <property type="evidence" value="ECO:0007669"/>
    <property type="project" value="TreeGrafter"/>
</dbReference>
<feature type="region of interest" description="Disordered" evidence="1">
    <location>
        <begin position="129"/>
        <end position="157"/>
    </location>
</feature>
<feature type="domain" description="Chorismate-utilising enzyme C-terminal" evidence="2">
    <location>
        <begin position="157"/>
        <end position="397"/>
    </location>
</feature>
<dbReference type="InterPro" id="IPR005801">
    <property type="entry name" value="ADC_synthase"/>
</dbReference>
<dbReference type="Pfam" id="PF00425">
    <property type="entry name" value="Chorismate_bind"/>
    <property type="match status" value="1"/>
</dbReference>
<dbReference type="SUPFAM" id="SSF56322">
    <property type="entry name" value="ADC synthase"/>
    <property type="match status" value="1"/>
</dbReference>
<dbReference type="Gene3D" id="3.60.120.10">
    <property type="entry name" value="Anthranilate synthase"/>
    <property type="match status" value="1"/>
</dbReference>
<keyword evidence="4" id="KW-1185">Reference proteome</keyword>
<organism evidence="3 4">
    <name type="scientific">Propionibacterium acidifaciens F0233</name>
    <dbReference type="NCBI Taxonomy" id="553198"/>
    <lineage>
        <taxon>Bacteria</taxon>
        <taxon>Bacillati</taxon>
        <taxon>Actinomycetota</taxon>
        <taxon>Actinomycetes</taxon>
        <taxon>Propionibacteriales</taxon>
        <taxon>Propionibacteriaceae</taxon>
        <taxon>Propionibacterium</taxon>
    </lineage>
</organism>
<dbReference type="AlphaFoldDB" id="U2PVJ1"/>
<accession>U2PVJ1</accession>
<evidence type="ECO:0000313" key="4">
    <source>
        <dbReference type="Proteomes" id="UP000017052"/>
    </source>
</evidence>
<dbReference type="PANTHER" id="PTHR42839">
    <property type="entry name" value="ISOCHORISMATE SYNTHASE ENTC"/>
    <property type="match status" value="1"/>
</dbReference>
<evidence type="ECO:0000313" key="3">
    <source>
        <dbReference type="EMBL" id="ERK54500.1"/>
    </source>
</evidence>
<evidence type="ECO:0000256" key="1">
    <source>
        <dbReference type="SAM" id="MobiDB-lite"/>
    </source>
</evidence>
<gene>
    <name evidence="3" type="ORF">HMPREF0682_1452</name>
</gene>
<protein>
    <submittedName>
        <fullName evidence="3">Chorismate binding enzyme</fullName>
    </submittedName>
</protein>
<dbReference type="RefSeq" id="WP_021797948.1">
    <property type="nucleotide sequence ID" value="NZ_ACVN02000214.1"/>
</dbReference>